<reference evidence="2" key="1">
    <citation type="submission" date="2019-02" db="EMBL/GenBank/DDBJ databases">
        <authorList>
            <person name="Gruber-Vodicka R. H."/>
            <person name="Seah K. B. B."/>
        </authorList>
    </citation>
    <scope>NUCLEOTIDE SEQUENCE</scope>
    <source>
        <strain evidence="2">BECK_DK47</strain>
    </source>
</reference>
<evidence type="ECO:0000313" key="2">
    <source>
        <dbReference type="EMBL" id="VFJ71086.1"/>
    </source>
</evidence>
<keyword evidence="1" id="KW-0812">Transmembrane</keyword>
<organism evidence="2">
    <name type="scientific">Candidatus Kentrum sp. DK</name>
    <dbReference type="NCBI Taxonomy" id="2126562"/>
    <lineage>
        <taxon>Bacteria</taxon>
        <taxon>Pseudomonadati</taxon>
        <taxon>Pseudomonadota</taxon>
        <taxon>Gammaproteobacteria</taxon>
        <taxon>Candidatus Kentrum</taxon>
    </lineage>
</organism>
<gene>
    <name evidence="2" type="ORF">BECKDK2373B_GA0170837_13122</name>
</gene>
<evidence type="ECO:0000256" key="1">
    <source>
        <dbReference type="SAM" id="Phobius"/>
    </source>
</evidence>
<feature type="transmembrane region" description="Helical" evidence="1">
    <location>
        <begin position="12"/>
        <end position="37"/>
    </location>
</feature>
<name>A0A450TS87_9GAMM</name>
<protein>
    <submittedName>
        <fullName evidence="2">Uncharacterized protein</fullName>
    </submittedName>
</protein>
<sequence>MRQYGNNMMTPAVWVWLSFAWIIVFSMSLIEATVWSFVSQYFVAESMRWLAFFLGPLFFIGIFGIVSLVPKLQLGNAVLEAPASH</sequence>
<proteinExistence type="predicted"/>
<dbReference type="EMBL" id="CAADEX010000312">
    <property type="protein sequence ID" value="VFJ71086.1"/>
    <property type="molecule type" value="Genomic_DNA"/>
</dbReference>
<feature type="transmembrane region" description="Helical" evidence="1">
    <location>
        <begin position="49"/>
        <end position="69"/>
    </location>
</feature>
<keyword evidence="1" id="KW-1133">Transmembrane helix</keyword>
<keyword evidence="1" id="KW-0472">Membrane</keyword>
<accession>A0A450TS87</accession>
<dbReference type="AlphaFoldDB" id="A0A450TS87"/>